<evidence type="ECO:0000313" key="10">
    <source>
        <dbReference type="Proteomes" id="UP001326715"/>
    </source>
</evidence>
<dbReference type="Proteomes" id="UP000183788">
    <property type="component" value="Unassembled WGS sequence"/>
</dbReference>
<gene>
    <name evidence="7" type="ORF">SAMN05661012_02351</name>
    <name evidence="8" type="ORF">SR876_15495</name>
</gene>
<comment type="similarity">
    <text evidence="1">Belongs to the sigma-70 factor family. ECF subfamily.</text>
</comment>
<dbReference type="InterPro" id="IPR007627">
    <property type="entry name" value="RNA_pol_sigma70_r2"/>
</dbReference>
<dbReference type="InterPro" id="IPR014284">
    <property type="entry name" value="RNA_pol_sigma-70_dom"/>
</dbReference>
<dbReference type="CDD" id="cd06171">
    <property type="entry name" value="Sigma70_r4"/>
    <property type="match status" value="1"/>
</dbReference>
<dbReference type="PANTHER" id="PTHR43133">
    <property type="entry name" value="RNA POLYMERASE ECF-TYPE SIGMA FACTO"/>
    <property type="match status" value="1"/>
</dbReference>
<sequence>MHHPDDIALVNKLASNDEVAFEALFHRYKDKLYSFLLHLGNSPTAAEDVLQDVFMKLWTRRAQLGEIENFNAYLFRMAANQAINLMRRQSREIKILDELQLYTIDENGTAQAMSEKEVQEVLAKALATLPQQQYKVFMLSREHGLKYEEIANEMGISAATVRNHMVQALKKIRTYLESSHIISIIYLYIILAEKIK</sequence>
<evidence type="ECO:0000313" key="7">
    <source>
        <dbReference type="EMBL" id="SFW52367.1"/>
    </source>
</evidence>
<dbReference type="SUPFAM" id="SSF88946">
    <property type="entry name" value="Sigma2 domain of RNA polymerase sigma factors"/>
    <property type="match status" value="1"/>
</dbReference>
<dbReference type="AlphaFoldDB" id="A0A1K1PXJ7"/>
<evidence type="ECO:0000313" key="9">
    <source>
        <dbReference type="Proteomes" id="UP000183788"/>
    </source>
</evidence>
<reference evidence="8 10" key="2">
    <citation type="submission" date="2023-11" db="EMBL/GenBank/DDBJ databases">
        <title>MicrobeMod: A computational toolkit for identifying prokaryotic methylation and restriction-modification with nanopore sequencing.</title>
        <authorList>
            <person name="Crits-Christoph A."/>
            <person name="Kang S.C."/>
            <person name="Lee H."/>
            <person name="Ostrov N."/>
        </authorList>
    </citation>
    <scope>NUCLEOTIDE SEQUENCE [LARGE SCALE GENOMIC DNA]</scope>
    <source>
        <strain evidence="8 10">ATCC 23090</strain>
    </source>
</reference>
<evidence type="ECO:0000256" key="1">
    <source>
        <dbReference type="ARBA" id="ARBA00010641"/>
    </source>
</evidence>
<accession>A0A1K1PXJ7</accession>
<dbReference type="STRING" id="1004.SAMN05661012_02351"/>
<dbReference type="InterPro" id="IPR013249">
    <property type="entry name" value="RNA_pol_sigma70_r4_t2"/>
</dbReference>
<evidence type="ECO:0000259" key="6">
    <source>
        <dbReference type="Pfam" id="PF08281"/>
    </source>
</evidence>
<feature type="domain" description="RNA polymerase sigma-70 region 2" evidence="5">
    <location>
        <begin position="24"/>
        <end position="91"/>
    </location>
</feature>
<dbReference type="GO" id="GO:0016987">
    <property type="term" value="F:sigma factor activity"/>
    <property type="evidence" value="ECO:0007669"/>
    <property type="project" value="UniProtKB-KW"/>
</dbReference>
<dbReference type="PANTHER" id="PTHR43133:SF46">
    <property type="entry name" value="RNA POLYMERASE SIGMA-70 FACTOR ECF SUBFAMILY"/>
    <property type="match status" value="1"/>
</dbReference>
<dbReference type="InterPro" id="IPR014327">
    <property type="entry name" value="RNA_pol_sigma70_bacteroid"/>
</dbReference>
<dbReference type="NCBIfam" id="TIGR02937">
    <property type="entry name" value="sigma70-ECF"/>
    <property type="match status" value="1"/>
</dbReference>
<feature type="domain" description="RNA polymerase sigma factor 70 region 4 type 2" evidence="6">
    <location>
        <begin position="121"/>
        <end position="172"/>
    </location>
</feature>
<dbReference type="Gene3D" id="1.10.10.10">
    <property type="entry name" value="Winged helix-like DNA-binding domain superfamily/Winged helix DNA-binding domain"/>
    <property type="match status" value="1"/>
</dbReference>
<keyword evidence="4" id="KW-0804">Transcription</keyword>
<proteinExistence type="inferred from homology"/>
<organism evidence="7 9">
    <name type="scientific">Chitinophaga sancti</name>
    <dbReference type="NCBI Taxonomy" id="1004"/>
    <lineage>
        <taxon>Bacteria</taxon>
        <taxon>Pseudomonadati</taxon>
        <taxon>Bacteroidota</taxon>
        <taxon>Chitinophagia</taxon>
        <taxon>Chitinophagales</taxon>
        <taxon>Chitinophagaceae</taxon>
        <taxon>Chitinophaga</taxon>
    </lineage>
</organism>
<evidence type="ECO:0000256" key="3">
    <source>
        <dbReference type="ARBA" id="ARBA00023082"/>
    </source>
</evidence>
<dbReference type="InterPro" id="IPR013325">
    <property type="entry name" value="RNA_pol_sigma_r2"/>
</dbReference>
<dbReference type="Gene3D" id="1.10.1740.10">
    <property type="match status" value="1"/>
</dbReference>
<keyword evidence="3" id="KW-0731">Sigma factor</keyword>
<dbReference type="InterPro" id="IPR039425">
    <property type="entry name" value="RNA_pol_sigma-70-like"/>
</dbReference>
<dbReference type="GO" id="GO:0006352">
    <property type="term" value="P:DNA-templated transcription initiation"/>
    <property type="evidence" value="ECO:0007669"/>
    <property type="project" value="InterPro"/>
</dbReference>
<dbReference type="InterPro" id="IPR036388">
    <property type="entry name" value="WH-like_DNA-bd_sf"/>
</dbReference>
<dbReference type="InterPro" id="IPR013324">
    <property type="entry name" value="RNA_pol_sigma_r3/r4-like"/>
</dbReference>
<reference evidence="7 9" key="1">
    <citation type="submission" date="2016-11" db="EMBL/GenBank/DDBJ databases">
        <authorList>
            <person name="Jaros S."/>
            <person name="Januszkiewicz K."/>
            <person name="Wedrychowicz H."/>
        </authorList>
    </citation>
    <scope>NUCLEOTIDE SEQUENCE [LARGE SCALE GENOMIC DNA]</scope>
    <source>
        <strain evidence="7 9">DSM 784</strain>
    </source>
</reference>
<evidence type="ECO:0000256" key="2">
    <source>
        <dbReference type="ARBA" id="ARBA00023015"/>
    </source>
</evidence>
<dbReference type="OrthoDB" id="799938at2"/>
<dbReference type="EMBL" id="FPIZ01000006">
    <property type="protein sequence ID" value="SFW52367.1"/>
    <property type="molecule type" value="Genomic_DNA"/>
</dbReference>
<dbReference type="EMBL" id="CP140154">
    <property type="protein sequence ID" value="WQG92924.1"/>
    <property type="molecule type" value="Genomic_DNA"/>
</dbReference>
<dbReference type="Pfam" id="PF04542">
    <property type="entry name" value="Sigma70_r2"/>
    <property type="match status" value="1"/>
</dbReference>
<keyword evidence="10" id="KW-1185">Reference proteome</keyword>
<dbReference type="GO" id="GO:0003677">
    <property type="term" value="F:DNA binding"/>
    <property type="evidence" value="ECO:0007669"/>
    <property type="project" value="InterPro"/>
</dbReference>
<dbReference type="SUPFAM" id="SSF88659">
    <property type="entry name" value="Sigma3 and sigma4 domains of RNA polymerase sigma factors"/>
    <property type="match status" value="1"/>
</dbReference>
<dbReference type="NCBIfam" id="TIGR02985">
    <property type="entry name" value="Sig70_bacteroi1"/>
    <property type="match status" value="1"/>
</dbReference>
<dbReference type="Proteomes" id="UP001326715">
    <property type="component" value="Chromosome"/>
</dbReference>
<name>A0A1K1PXJ7_9BACT</name>
<dbReference type="Pfam" id="PF08281">
    <property type="entry name" value="Sigma70_r4_2"/>
    <property type="match status" value="1"/>
</dbReference>
<evidence type="ECO:0000313" key="8">
    <source>
        <dbReference type="EMBL" id="WQG92924.1"/>
    </source>
</evidence>
<keyword evidence="2" id="KW-0805">Transcription regulation</keyword>
<dbReference type="RefSeq" id="WP_072360116.1">
    <property type="nucleotide sequence ID" value="NZ_CBHWAX010000005.1"/>
</dbReference>
<protein>
    <submittedName>
        <fullName evidence="7 8">RNA polymerase sigma-70 factor</fullName>
    </submittedName>
</protein>
<evidence type="ECO:0000256" key="4">
    <source>
        <dbReference type="ARBA" id="ARBA00023163"/>
    </source>
</evidence>
<evidence type="ECO:0000259" key="5">
    <source>
        <dbReference type="Pfam" id="PF04542"/>
    </source>
</evidence>